<accession>A0A2M8KRP2</accession>
<evidence type="ECO:0000313" key="2">
    <source>
        <dbReference type="EMBL" id="PJE62598.1"/>
    </source>
</evidence>
<dbReference type="InterPro" id="IPR040852">
    <property type="entry name" value="RuvC_1"/>
</dbReference>
<evidence type="ECO:0000259" key="1">
    <source>
        <dbReference type="Pfam" id="PF18516"/>
    </source>
</evidence>
<dbReference type="Proteomes" id="UP000229554">
    <property type="component" value="Unassembled WGS sequence"/>
</dbReference>
<evidence type="ECO:0000313" key="3">
    <source>
        <dbReference type="Proteomes" id="UP000229554"/>
    </source>
</evidence>
<feature type="non-terminal residue" evidence="2">
    <location>
        <position position="1"/>
    </location>
</feature>
<organism evidence="2 3">
    <name type="scientific">Candidatus Roizmanbacteria bacterium CG10_big_fil_rev_8_21_14_0_10_39_6</name>
    <dbReference type="NCBI Taxonomy" id="1974853"/>
    <lineage>
        <taxon>Bacteria</taxon>
        <taxon>Candidatus Roizmaniibacteriota</taxon>
    </lineage>
</organism>
<reference evidence="3" key="1">
    <citation type="submission" date="2017-09" db="EMBL/GenBank/DDBJ databases">
        <title>Depth-based differentiation of microbial function through sediment-hosted aquifers and enrichment of novel symbionts in the deep terrestrial subsurface.</title>
        <authorList>
            <person name="Probst A.J."/>
            <person name="Ladd B."/>
            <person name="Jarett J.K."/>
            <person name="Geller-Mcgrath D.E."/>
            <person name="Sieber C.M.K."/>
            <person name="Emerson J.B."/>
            <person name="Anantharaman K."/>
            <person name="Thomas B.C."/>
            <person name="Malmstrom R."/>
            <person name="Stieglmeier M."/>
            <person name="Klingl A."/>
            <person name="Woyke T."/>
            <person name="Ryan C.M."/>
            <person name="Banfield J.F."/>
        </authorList>
    </citation>
    <scope>NUCLEOTIDE SEQUENCE [LARGE SCALE GENOMIC DNA]</scope>
</reference>
<gene>
    <name evidence="2" type="ORF">COU88_04120</name>
</gene>
<protein>
    <recommendedName>
        <fullName evidence="1">Cas12a RuvC nuclease domain-containing protein</fullName>
    </recommendedName>
</protein>
<comment type="caution">
    <text evidence="2">The sequence shown here is derived from an EMBL/GenBank/DDBJ whole genome shotgun (WGS) entry which is preliminary data.</text>
</comment>
<feature type="domain" description="Cas12a RuvC nuclease" evidence="1">
    <location>
        <begin position="22"/>
        <end position="100"/>
    </location>
</feature>
<dbReference type="AlphaFoldDB" id="A0A2M8KRP2"/>
<proteinExistence type="predicted"/>
<dbReference type="EMBL" id="PFED01000165">
    <property type="protein sequence ID" value="PJE62598.1"/>
    <property type="molecule type" value="Genomic_DNA"/>
</dbReference>
<dbReference type="Pfam" id="PF18516">
    <property type="entry name" value="RuvC_1"/>
    <property type="match status" value="1"/>
</dbReference>
<name>A0A2M8KRP2_9BACT</name>
<sequence>IFYFNLICQIRNTDDSKIAKKSGKDDYILSPVERFFDSRKDNESKLPQNGDDNGAYNIARKGIVILKKISEYAKAKGNCEKMSWRDLYISHVEWDNFVITEPRKF</sequence>